<feature type="region of interest" description="Disordered" evidence="2">
    <location>
        <begin position="232"/>
        <end position="273"/>
    </location>
</feature>
<dbReference type="Gene3D" id="2.120.10.30">
    <property type="entry name" value="TolB, C-terminal domain"/>
    <property type="match status" value="2"/>
</dbReference>
<dbReference type="Gene3D" id="2.60.40.2700">
    <property type="match status" value="1"/>
</dbReference>
<dbReference type="InterPro" id="IPR011659">
    <property type="entry name" value="WD40"/>
</dbReference>
<dbReference type="PANTHER" id="PTHR36842:SF1">
    <property type="entry name" value="PROTEIN TOLB"/>
    <property type="match status" value="1"/>
</dbReference>
<gene>
    <name evidence="3" type="ORF">FC770_04450</name>
</gene>
<comment type="caution">
    <text evidence="3">The sequence shown here is derived from an EMBL/GenBank/DDBJ whole genome shotgun (WGS) entry which is preliminary data.</text>
</comment>
<comment type="similarity">
    <text evidence="1">Belongs to the TolB family.</text>
</comment>
<evidence type="ECO:0000313" key="4">
    <source>
        <dbReference type="Proteomes" id="UP000307808"/>
    </source>
</evidence>
<evidence type="ECO:0000313" key="3">
    <source>
        <dbReference type="EMBL" id="TKI64391.1"/>
    </source>
</evidence>
<keyword evidence="4" id="KW-1185">Reference proteome</keyword>
<name>A0A4U2YW62_9ACTN</name>
<dbReference type="Proteomes" id="UP000307808">
    <property type="component" value="Unassembled WGS sequence"/>
</dbReference>
<dbReference type="PANTHER" id="PTHR36842">
    <property type="entry name" value="PROTEIN TOLB HOMOLOG"/>
    <property type="match status" value="1"/>
</dbReference>
<dbReference type="Pfam" id="PF07676">
    <property type="entry name" value="PD40"/>
    <property type="match status" value="1"/>
</dbReference>
<dbReference type="EMBL" id="SZPY01000001">
    <property type="protein sequence ID" value="TKI64391.1"/>
    <property type="molecule type" value="Genomic_DNA"/>
</dbReference>
<dbReference type="OrthoDB" id="9779865at2"/>
<evidence type="ECO:0000256" key="2">
    <source>
        <dbReference type="SAM" id="MobiDB-lite"/>
    </source>
</evidence>
<dbReference type="InterPro" id="IPR011042">
    <property type="entry name" value="6-blade_b-propeller_TolB-like"/>
</dbReference>
<evidence type="ECO:0000256" key="1">
    <source>
        <dbReference type="ARBA" id="ARBA00009820"/>
    </source>
</evidence>
<organism evidence="3 4">
    <name type="scientific">Nocardioides jishulii</name>
    <dbReference type="NCBI Taxonomy" id="2575440"/>
    <lineage>
        <taxon>Bacteria</taxon>
        <taxon>Bacillati</taxon>
        <taxon>Actinomycetota</taxon>
        <taxon>Actinomycetes</taxon>
        <taxon>Propionibacteriales</taxon>
        <taxon>Nocardioidaceae</taxon>
        <taxon>Nocardioides</taxon>
    </lineage>
</organism>
<dbReference type="RefSeq" id="WP_137064852.1">
    <property type="nucleotide sequence ID" value="NZ_CP040748.1"/>
</dbReference>
<dbReference type="SUPFAM" id="SSF82171">
    <property type="entry name" value="DPP6 N-terminal domain-like"/>
    <property type="match status" value="1"/>
</dbReference>
<evidence type="ECO:0008006" key="5">
    <source>
        <dbReference type="Google" id="ProtNLM"/>
    </source>
</evidence>
<accession>A0A4U2YW62</accession>
<protein>
    <recommendedName>
        <fullName evidence="5">Bacterial Ig-like domain-containing protein</fullName>
    </recommendedName>
</protein>
<reference evidence="3 4" key="1">
    <citation type="submission" date="2019-04" db="EMBL/GenBank/DDBJ databases">
        <authorList>
            <person name="Dong K."/>
        </authorList>
    </citation>
    <scope>NUCLEOTIDE SEQUENCE [LARGE SCALE GENOMIC DNA]</scope>
    <source>
        <strain evidence="4">dk3543</strain>
    </source>
</reference>
<proteinExistence type="inferred from homology"/>
<feature type="compositionally biased region" description="Basic and acidic residues" evidence="2">
    <location>
        <begin position="264"/>
        <end position="273"/>
    </location>
</feature>
<sequence>MSSALPGSALVAAGAAAPHVGAARIPVPPGVVVSDPSLSADGVWISFAGAVDGTSGLYRHNTATGETTRVTTGVEDRGGSVAQTSTSRDGNVIAWTRHSAGHSTGWDPASQVYVTDVRWGITRLVSSEVVDRTPGNEGSAEPEISEDGTHVVFTTRATDIIDKPFHGAGSGAGSDVVLAEVGGRGESLLRLVSPDRAGADFTEPSVNPDGTRIAFTRNASSSSASSVVLATRASGSDRVSHRDVAPGASPSLSADGSSLALVRPQREPGDRPRRATHLRTLAAGSEVQADVEDKGWSLTGTSATPVADRDGGTVLFALTRDTGTDLVVRDVDRGTTRTVARGVDGEAGHDLSADGDRVVHVSGGQLHLIDLGRLPAPQAPAPNAMWNPLVQRSATPARGRGYVLRVDPALWEPLRASRIERQWLRDGRVIAGASGLEYEITAADVGSEIKVRERLHVPGVPVGVATSRSYKVKPDLAQLRVPAKVARPRGRKVSLRVRVRTLPGSETYVKGAAVPQGRVTVKVGRRVVRATVGRNGWARLVLPAQRPGRHQLRVRHVGTPYVRAPAPKKVTLVVRRGR</sequence>
<dbReference type="AlphaFoldDB" id="A0A4U2YW62"/>